<organism evidence="1 2">
    <name type="scientific">Saccharicrinis carchari</name>
    <dbReference type="NCBI Taxonomy" id="1168039"/>
    <lineage>
        <taxon>Bacteria</taxon>
        <taxon>Pseudomonadati</taxon>
        <taxon>Bacteroidota</taxon>
        <taxon>Bacteroidia</taxon>
        <taxon>Marinilabiliales</taxon>
        <taxon>Marinilabiliaceae</taxon>
        <taxon>Saccharicrinis</taxon>
    </lineage>
</organism>
<proteinExistence type="predicted"/>
<name>A0A521CZJ0_SACCC</name>
<gene>
    <name evidence="1" type="ORF">SAMN06265379_10472</name>
</gene>
<evidence type="ECO:0000313" key="2">
    <source>
        <dbReference type="Proteomes" id="UP000319040"/>
    </source>
</evidence>
<protein>
    <submittedName>
        <fullName evidence="1">Uncharacterized protein</fullName>
    </submittedName>
</protein>
<dbReference type="EMBL" id="FXTB01000004">
    <property type="protein sequence ID" value="SMO64863.1"/>
    <property type="molecule type" value="Genomic_DNA"/>
</dbReference>
<accession>A0A521CZJ0</accession>
<reference evidence="1 2" key="1">
    <citation type="submission" date="2017-05" db="EMBL/GenBank/DDBJ databases">
        <authorList>
            <person name="Varghese N."/>
            <person name="Submissions S."/>
        </authorList>
    </citation>
    <scope>NUCLEOTIDE SEQUENCE [LARGE SCALE GENOMIC DNA]</scope>
    <source>
        <strain evidence="1 2">DSM 27040</strain>
    </source>
</reference>
<dbReference type="Proteomes" id="UP000319040">
    <property type="component" value="Unassembled WGS sequence"/>
</dbReference>
<evidence type="ECO:0000313" key="1">
    <source>
        <dbReference type="EMBL" id="SMO64863.1"/>
    </source>
</evidence>
<keyword evidence="2" id="KW-1185">Reference proteome</keyword>
<sequence length="31" mass="3785">MRNSEQYKTNFDKGRVRINYVILLPAWLVIF</sequence>
<dbReference type="AlphaFoldDB" id="A0A521CZJ0"/>